<evidence type="ECO:0000256" key="3">
    <source>
        <dbReference type="ARBA" id="ARBA00023002"/>
    </source>
</evidence>
<dbReference type="SUPFAM" id="SSF51905">
    <property type="entry name" value="FAD/NAD(P)-binding domain"/>
    <property type="match status" value="1"/>
</dbReference>
<dbReference type="NCBIfam" id="TIGR03378">
    <property type="entry name" value="glycerol3P_GlpB"/>
    <property type="match status" value="1"/>
</dbReference>
<organism evidence="6 7">
    <name type="scientific">Halobium salinum</name>
    <dbReference type="NCBI Taxonomy" id="1364940"/>
    <lineage>
        <taxon>Archaea</taxon>
        <taxon>Methanobacteriati</taxon>
        <taxon>Methanobacteriota</taxon>
        <taxon>Stenosarchaea group</taxon>
        <taxon>Halobacteria</taxon>
        <taxon>Halobacteriales</taxon>
        <taxon>Haloferacaceae</taxon>
        <taxon>Halobium</taxon>
    </lineage>
</organism>
<feature type="domain" description="FAD-dependent oxidoreductase 2 FAD-binding" evidence="5">
    <location>
        <begin position="6"/>
        <end position="434"/>
    </location>
</feature>
<keyword evidence="2" id="KW-0288">FMN</keyword>
<reference evidence="6 7" key="1">
    <citation type="journal article" date="2019" name="Int. J. Syst. Evol. Microbiol.">
        <title>The Global Catalogue of Microorganisms (GCM) 10K type strain sequencing project: providing services to taxonomists for standard genome sequencing and annotation.</title>
        <authorList>
            <consortium name="The Broad Institute Genomics Platform"/>
            <consortium name="The Broad Institute Genome Sequencing Center for Infectious Disease"/>
            <person name="Wu L."/>
            <person name="Ma J."/>
        </authorList>
    </citation>
    <scope>NUCLEOTIDE SEQUENCE [LARGE SCALE GENOMIC DNA]</scope>
    <source>
        <strain evidence="6 7">CGMCC 1.12553</strain>
    </source>
</reference>
<dbReference type="GO" id="GO:0004368">
    <property type="term" value="F:glycerol-3-phosphate dehydrogenase (quinone) activity"/>
    <property type="evidence" value="ECO:0007669"/>
    <property type="project" value="UniProtKB-EC"/>
</dbReference>
<dbReference type="Pfam" id="PF00890">
    <property type="entry name" value="FAD_binding_2"/>
    <property type="match status" value="1"/>
</dbReference>
<evidence type="ECO:0000259" key="5">
    <source>
        <dbReference type="Pfam" id="PF00890"/>
    </source>
</evidence>
<name>A0ABD5P7V1_9EURY</name>
<comment type="caution">
    <text evidence="6">The sequence shown here is derived from an EMBL/GenBank/DDBJ whole genome shotgun (WGS) entry which is preliminary data.</text>
</comment>
<dbReference type="EC" id="1.1.5.3" evidence="6"/>
<evidence type="ECO:0000256" key="4">
    <source>
        <dbReference type="SAM" id="MobiDB-lite"/>
    </source>
</evidence>
<dbReference type="EMBL" id="JBHSDS010000002">
    <property type="protein sequence ID" value="MFC4356584.1"/>
    <property type="molecule type" value="Genomic_DNA"/>
</dbReference>
<dbReference type="PRINTS" id="PR00411">
    <property type="entry name" value="PNDRDTASEI"/>
</dbReference>
<evidence type="ECO:0000313" key="6">
    <source>
        <dbReference type="EMBL" id="MFC4356584.1"/>
    </source>
</evidence>
<proteinExistence type="predicted"/>
<dbReference type="InterPro" id="IPR003953">
    <property type="entry name" value="FAD-dep_OxRdtase_2_FAD-bd"/>
</dbReference>
<protein>
    <submittedName>
        <fullName evidence="6">Glycerol-3-phosphate dehydrogenase subunit GlpB</fullName>
        <ecNumber evidence="6">1.1.5.3</ecNumber>
    </submittedName>
</protein>
<feature type="region of interest" description="Disordered" evidence="4">
    <location>
        <begin position="54"/>
        <end position="88"/>
    </location>
</feature>
<dbReference type="RefSeq" id="WP_267625020.1">
    <property type="nucleotide sequence ID" value="NZ_JAODIW010000010.1"/>
</dbReference>
<accession>A0ABD5P7V1</accession>
<dbReference type="InterPro" id="IPR036188">
    <property type="entry name" value="FAD/NAD-bd_sf"/>
</dbReference>
<feature type="compositionally biased region" description="Gly residues" evidence="4">
    <location>
        <begin position="65"/>
        <end position="80"/>
    </location>
</feature>
<evidence type="ECO:0000256" key="2">
    <source>
        <dbReference type="ARBA" id="ARBA00022643"/>
    </source>
</evidence>
<sequence>MPIREDVLVVGGGMAGATAALSAARTGASVRLVSYRKPTFRQASGLVDLLGYVPERTDGDTSGDVEGGTDGSGSDTGGRSSGPVANPYDALSVLPDDHPYSVVGDDAVREAFDLFDEVAGDLYVGSHTDANALLPTHGGTVKPTARYPVSAAAGVASDDRSMLLVGFEGLTDFDAPLAAQHLRAAGVPFDVEGVQVRFPIRFRADAKVTRYARALDRDEEAARRRLVSRLEDHVESSGAERVGFPALLGDEQPATVREDLADRLGVDVFEVPMGPPSLPGMRLEDRLYAALDEAGVRMTTGNPVVDYEGEETDEDAGSVRINAVLVDHKNNRVPYHAEQFVLATGGLVGKGITSSRERVMEPVFDCYVPHSEDRYDWSRADAFGDHPFARFGVVPDGELRPTTADGEAQFENLRAAGGVLGGADFAAEKSGSGVSLATGHVAGRTAGESV</sequence>
<dbReference type="Gene3D" id="3.50.50.60">
    <property type="entry name" value="FAD/NAD(P)-binding domain"/>
    <property type="match status" value="1"/>
</dbReference>
<dbReference type="InterPro" id="IPR009158">
    <property type="entry name" value="G3P_DH_GlpB_su"/>
</dbReference>
<dbReference type="PIRSF" id="PIRSF000141">
    <property type="entry name" value="Anaerobic_G3P_dh"/>
    <property type="match status" value="1"/>
</dbReference>
<dbReference type="Proteomes" id="UP001595921">
    <property type="component" value="Unassembled WGS sequence"/>
</dbReference>
<evidence type="ECO:0000313" key="7">
    <source>
        <dbReference type="Proteomes" id="UP001595921"/>
    </source>
</evidence>
<keyword evidence="3 6" id="KW-0560">Oxidoreductase</keyword>
<evidence type="ECO:0000256" key="1">
    <source>
        <dbReference type="ARBA" id="ARBA00022630"/>
    </source>
</evidence>
<gene>
    <name evidence="6" type="primary">glpB</name>
    <name evidence="6" type="ORF">ACFO0N_01325</name>
</gene>
<dbReference type="NCBIfam" id="NF003722">
    <property type="entry name" value="PRK05329.1-5"/>
    <property type="match status" value="1"/>
</dbReference>
<keyword evidence="1" id="KW-0285">Flavoprotein</keyword>
<keyword evidence="7" id="KW-1185">Reference proteome</keyword>
<dbReference type="AlphaFoldDB" id="A0ABD5P7V1"/>